<evidence type="ECO:0008006" key="3">
    <source>
        <dbReference type="Google" id="ProtNLM"/>
    </source>
</evidence>
<dbReference type="Proteomes" id="UP001151760">
    <property type="component" value="Unassembled WGS sequence"/>
</dbReference>
<reference evidence="1" key="2">
    <citation type="submission" date="2022-01" db="EMBL/GenBank/DDBJ databases">
        <authorList>
            <person name="Yamashiro T."/>
            <person name="Shiraishi A."/>
            <person name="Satake H."/>
            <person name="Nakayama K."/>
        </authorList>
    </citation>
    <scope>NUCLEOTIDE SEQUENCE</scope>
</reference>
<sequence>MLCGLHSELATTRERANVEVMLPARIPDNAQVEARKEENFGTEDLHCFGLVAESQCQSIDPPWIRIKNVPDLKKLYGGSHHESKKLAKVCEKVYDLRKGIRERSGVETLECCFDHSLIVDGRFVSQFWRSIQEAFGTQLDMGTDITRKQMVYSEGTIQTLEDMSSMCDKISGKGWDDIFP</sequence>
<evidence type="ECO:0000313" key="2">
    <source>
        <dbReference type="Proteomes" id="UP001151760"/>
    </source>
</evidence>
<gene>
    <name evidence="1" type="ORF">Tco_1041764</name>
</gene>
<protein>
    <recommendedName>
        <fullName evidence="3">Reverse transcriptase</fullName>
    </recommendedName>
</protein>
<keyword evidence="2" id="KW-1185">Reference proteome</keyword>
<proteinExistence type="predicted"/>
<dbReference type="EMBL" id="BQNB010018494">
    <property type="protein sequence ID" value="GJT75039.1"/>
    <property type="molecule type" value="Genomic_DNA"/>
</dbReference>
<name>A0ABQ5GHV1_9ASTR</name>
<reference evidence="1" key="1">
    <citation type="journal article" date="2022" name="Int. J. Mol. Sci.">
        <title>Draft Genome of Tanacetum Coccineum: Genomic Comparison of Closely Related Tanacetum-Family Plants.</title>
        <authorList>
            <person name="Yamashiro T."/>
            <person name="Shiraishi A."/>
            <person name="Nakayama K."/>
            <person name="Satake H."/>
        </authorList>
    </citation>
    <scope>NUCLEOTIDE SEQUENCE</scope>
</reference>
<evidence type="ECO:0000313" key="1">
    <source>
        <dbReference type="EMBL" id="GJT75039.1"/>
    </source>
</evidence>
<accession>A0ABQ5GHV1</accession>
<organism evidence="1 2">
    <name type="scientific">Tanacetum coccineum</name>
    <dbReference type="NCBI Taxonomy" id="301880"/>
    <lineage>
        <taxon>Eukaryota</taxon>
        <taxon>Viridiplantae</taxon>
        <taxon>Streptophyta</taxon>
        <taxon>Embryophyta</taxon>
        <taxon>Tracheophyta</taxon>
        <taxon>Spermatophyta</taxon>
        <taxon>Magnoliopsida</taxon>
        <taxon>eudicotyledons</taxon>
        <taxon>Gunneridae</taxon>
        <taxon>Pentapetalae</taxon>
        <taxon>asterids</taxon>
        <taxon>campanulids</taxon>
        <taxon>Asterales</taxon>
        <taxon>Asteraceae</taxon>
        <taxon>Asteroideae</taxon>
        <taxon>Anthemideae</taxon>
        <taxon>Anthemidinae</taxon>
        <taxon>Tanacetum</taxon>
    </lineage>
</organism>
<comment type="caution">
    <text evidence="1">The sequence shown here is derived from an EMBL/GenBank/DDBJ whole genome shotgun (WGS) entry which is preliminary data.</text>
</comment>